<dbReference type="Pfam" id="PF13416">
    <property type="entry name" value="SBP_bac_8"/>
    <property type="match status" value="1"/>
</dbReference>
<proteinExistence type="predicted"/>
<dbReference type="KEGG" id="prz:GZH47_08895"/>
<feature type="chain" id="PRO_5038422328" evidence="7">
    <location>
        <begin position="24"/>
        <end position="542"/>
    </location>
</feature>
<accession>A0A6C0NXN9</accession>
<dbReference type="EMBL" id="CP048286">
    <property type="protein sequence ID" value="QHW30958.1"/>
    <property type="molecule type" value="Genomic_DNA"/>
</dbReference>
<keyword evidence="5" id="KW-0449">Lipoprotein</keyword>
<evidence type="ECO:0000313" key="9">
    <source>
        <dbReference type="Proteomes" id="UP000479114"/>
    </source>
</evidence>
<name>A0A6C0NXN9_9BACL</name>
<keyword evidence="9" id="KW-1185">Reference proteome</keyword>
<sequence length="542" mass="60784">MKRLLIFFVAVIVLIVTGCNSNSNNNNNNNKSSNAAEPATTTNASNETQAEPAATGAEKISAKPIQVNWFFTADTPYTGDEEVFKTIEKYTNIKIKPINVSRADATEKINTMLASGELPDLMSLQGGQKYADKYGPQGAFLNLTPYMESGKLDNMKAMLEKYTPAMDLARSPDSNYYGAPRMYDVPYRADEVLIGRTDIFAKNNLSTKFETFDDLYNTLVKLKKLYPDSYPYFVRWGTNHLIENQAYYRGSDTSFYLDQATQKYVFGPDSQAYKDTLIFLNKLYAEGLVNPNFATITDEEWNELLATNKGFVTIDYPQAGDEIIQTMGDKTPEGFEFTAMLQPKYNDTRVGTIVLSGYYGALKMISNKSKYKDELVNLLNWMYSPEGIDAMQFGIEGESYDKNADGTIKFLKDFQTPATPKGSIKNSGLNNQDLFTVVNQQAINTYELNGAAMKKSVAFLTENNAFGKATFNAKFTDDKEQKEYGDIKTAIDTYVEEASVNVIIGKQSIDTWDTKVIPQVKKLGSERALELINKAYDETFKK</sequence>
<dbReference type="InterPro" id="IPR006059">
    <property type="entry name" value="SBP"/>
</dbReference>
<feature type="signal peptide" evidence="7">
    <location>
        <begin position="1"/>
        <end position="23"/>
    </location>
</feature>
<dbReference type="InterPro" id="IPR050490">
    <property type="entry name" value="Bact_solute-bd_prot1"/>
</dbReference>
<dbReference type="Gene3D" id="3.40.190.10">
    <property type="entry name" value="Periplasmic binding protein-like II"/>
    <property type="match status" value="2"/>
</dbReference>
<evidence type="ECO:0000256" key="7">
    <source>
        <dbReference type="SAM" id="SignalP"/>
    </source>
</evidence>
<keyword evidence="2 7" id="KW-0732">Signal</keyword>
<dbReference type="AlphaFoldDB" id="A0A6C0NXN9"/>
<reference evidence="8 9" key="1">
    <citation type="submission" date="2020-02" db="EMBL/GenBank/DDBJ databases">
        <title>Paenibacillus sp. nov., isolated from rhizosphere soil of tomato.</title>
        <authorList>
            <person name="Weon H.-Y."/>
            <person name="Lee S.A."/>
        </authorList>
    </citation>
    <scope>NUCLEOTIDE SEQUENCE [LARGE SCALE GENOMIC DNA]</scope>
    <source>
        <strain evidence="8 9">14171R-81</strain>
    </source>
</reference>
<keyword evidence="4" id="KW-0564">Palmitate</keyword>
<feature type="compositionally biased region" description="Low complexity" evidence="6">
    <location>
        <begin position="23"/>
        <end position="34"/>
    </location>
</feature>
<organism evidence="8 9">
    <name type="scientific">Paenibacillus rhizovicinus</name>
    <dbReference type="NCBI Taxonomy" id="2704463"/>
    <lineage>
        <taxon>Bacteria</taxon>
        <taxon>Bacillati</taxon>
        <taxon>Bacillota</taxon>
        <taxon>Bacilli</taxon>
        <taxon>Bacillales</taxon>
        <taxon>Paenibacillaceae</taxon>
        <taxon>Paenibacillus</taxon>
    </lineage>
</organism>
<evidence type="ECO:0000256" key="4">
    <source>
        <dbReference type="ARBA" id="ARBA00023139"/>
    </source>
</evidence>
<dbReference type="Proteomes" id="UP000479114">
    <property type="component" value="Chromosome"/>
</dbReference>
<dbReference type="RefSeq" id="WP_162639767.1">
    <property type="nucleotide sequence ID" value="NZ_CP048286.1"/>
</dbReference>
<evidence type="ECO:0000256" key="3">
    <source>
        <dbReference type="ARBA" id="ARBA00023136"/>
    </source>
</evidence>
<evidence type="ECO:0000256" key="5">
    <source>
        <dbReference type="ARBA" id="ARBA00023288"/>
    </source>
</evidence>
<keyword evidence="1" id="KW-1003">Cell membrane</keyword>
<evidence type="ECO:0000313" key="8">
    <source>
        <dbReference type="EMBL" id="QHW30958.1"/>
    </source>
</evidence>
<feature type="region of interest" description="Disordered" evidence="6">
    <location>
        <begin position="23"/>
        <end position="58"/>
    </location>
</feature>
<evidence type="ECO:0000256" key="1">
    <source>
        <dbReference type="ARBA" id="ARBA00022475"/>
    </source>
</evidence>
<gene>
    <name evidence="8" type="ORF">GZH47_08895</name>
</gene>
<protein>
    <submittedName>
        <fullName evidence="8">Extracellular solute-binding protein</fullName>
    </submittedName>
</protein>
<evidence type="ECO:0000256" key="6">
    <source>
        <dbReference type="SAM" id="MobiDB-lite"/>
    </source>
</evidence>
<dbReference type="PANTHER" id="PTHR43649:SF33">
    <property type="entry name" value="POLYGALACTURONAN_RHAMNOGALACTURONAN-BINDING PROTEIN YTCQ"/>
    <property type="match status" value="1"/>
</dbReference>
<dbReference type="SUPFAM" id="SSF53850">
    <property type="entry name" value="Periplasmic binding protein-like II"/>
    <property type="match status" value="1"/>
</dbReference>
<dbReference type="PANTHER" id="PTHR43649">
    <property type="entry name" value="ARABINOSE-BINDING PROTEIN-RELATED"/>
    <property type="match status" value="1"/>
</dbReference>
<feature type="compositionally biased region" description="Polar residues" evidence="6">
    <location>
        <begin position="39"/>
        <end position="49"/>
    </location>
</feature>
<keyword evidence="3" id="KW-0472">Membrane</keyword>
<evidence type="ECO:0000256" key="2">
    <source>
        <dbReference type="ARBA" id="ARBA00022729"/>
    </source>
</evidence>
<dbReference type="PROSITE" id="PS51257">
    <property type="entry name" value="PROKAR_LIPOPROTEIN"/>
    <property type="match status" value="1"/>
</dbReference>